<dbReference type="RefSeq" id="WP_203823107.1">
    <property type="nucleotide sequence ID" value="NZ_BAAABP010000005.1"/>
</dbReference>
<dbReference type="EMBL" id="BOMM01000100">
    <property type="protein sequence ID" value="GIE16787.1"/>
    <property type="molecule type" value="Genomic_DNA"/>
</dbReference>
<dbReference type="AlphaFoldDB" id="A0A919MQX4"/>
<protein>
    <submittedName>
        <fullName evidence="1">Uncharacterized protein</fullName>
    </submittedName>
</protein>
<accession>A0A919MQX4</accession>
<comment type="caution">
    <text evidence="1">The sequence shown here is derived from an EMBL/GenBank/DDBJ whole genome shotgun (WGS) entry which is preliminary data.</text>
</comment>
<evidence type="ECO:0000313" key="1">
    <source>
        <dbReference type="EMBL" id="GIE16787.1"/>
    </source>
</evidence>
<keyword evidence="2" id="KW-1185">Reference proteome</keyword>
<gene>
    <name evidence="1" type="ORF">Afe05nite_86270</name>
</gene>
<name>A0A919MQX4_9ACTN</name>
<sequence length="85" mass="9226">MVNDPPRVPLKPGRSWSGTGVRRQCRVEVADILRGTIRVRGVGESGHLTYQPVTSDGVWLDPITGDYVAAEKALLDATKELEGPL</sequence>
<proteinExistence type="predicted"/>
<evidence type="ECO:0000313" key="2">
    <source>
        <dbReference type="Proteomes" id="UP000598174"/>
    </source>
</evidence>
<organism evidence="1 2">
    <name type="scientific">Paractinoplanes ferrugineus</name>
    <dbReference type="NCBI Taxonomy" id="113564"/>
    <lineage>
        <taxon>Bacteria</taxon>
        <taxon>Bacillati</taxon>
        <taxon>Actinomycetota</taxon>
        <taxon>Actinomycetes</taxon>
        <taxon>Micromonosporales</taxon>
        <taxon>Micromonosporaceae</taxon>
        <taxon>Paractinoplanes</taxon>
    </lineage>
</organism>
<dbReference type="Proteomes" id="UP000598174">
    <property type="component" value="Unassembled WGS sequence"/>
</dbReference>
<reference evidence="1" key="1">
    <citation type="submission" date="2021-01" db="EMBL/GenBank/DDBJ databases">
        <title>Whole genome shotgun sequence of Actinoplanes ferrugineus NBRC 15555.</title>
        <authorList>
            <person name="Komaki H."/>
            <person name="Tamura T."/>
        </authorList>
    </citation>
    <scope>NUCLEOTIDE SEQUENCE</scope>
    <source>
        <strain evidence="1">NBRC 15555</strain>
    </source>
</reference>